<evidence type="ECO:0000313" key="2">
    <source>
        <dbReference type="Proteomes" id="UP000887013"/>
    </source>
</evidence>
<name>A0A8X6TMZ0_NEPPI</name>
<dbReference type="AlphaFoldDB" id="A0A8X6TMZ0"/>
<accession>A0A8X6TMZ0</accession>
<proteinExistence type="predicted"/>
<feature type="non-terminal residue" evidence="1">
    <location>
        <position position="1"/>
    </location>
</feature>
<dbReference type="EMBL" id="BMAW01107201">
    <property type="protein sequence ID" value="GFT28063.1"/>
    <property type="molecule type" value="Genomic_DNA"/>
</dbReference>
<sequence length="68" mass="8040">KRQVEILTFLEDYIPFHVRLDSEKSRDFNFERFVGVVREELGDLSLSTTGLVRLPVAFHLARKEKEVY</sequence>
<organism evidence="1 2">
    <name type="scientific">Nephila pilipes</name>
    <name type="common">Giant wood spider</name>
    <name type="synonym">Nephila maculata</name>
    <dbReference type="NCBI Taxonomy" id="299642"/>
    <lineage>
        <taxon>Eukaryota</taxon>
        <taxon>Metazoa</taxon>
        <taxon>Ecdysozoa</taxon>
        <taxon>Arthropoda</taxon>
        <taxon>Chelicerata</taxon>
        <taxon>Arachnida</taxon>
        <taxon>Araneae</taxon>
        <taxon>Araneomorphae</taxon>
        <taxon>Entelegynae</taxon>
        <taxon>Araneoidea</taxon>
        <taxon>Nephilidae</taxon>
        <taxon>Nephila</taxon>
    </lineage>
</organism>
<protein>
    <submittedName>
        <fullName evidence="1">Uncharacterized protein</fullName>
    </submittedName>
</protein>
<comment type="caution">
    <text evidence="1">The sequence shown here is derived from an EMBL/GenBank/DDBJ whole genome shotgun (WGS) entry which is preliminary data.</text>
</comment>
<reference evidence="1" key="1">
    <citation type="submission" date="2020-08" db="EMBL/GenBank/DDBJ databases">
        <title>Multicomponent nature underlies the extraordinary mechanical properties of spider dragline silk.</title>
        <authorList>
            <person name="Kono N."/>
            <person name="Nakamura H."/>
            <person name="Mori M."/>
            <person name="Yoshida Y."/>
            <person name="Ohtoshi R."/>
            <person name="Malay A.D."/>
            <person name="Moran D.A.P."/>
            <person name="Tomita M."/>
            <person name="Numata K."/>
            <person name="Arakawa K."/>
        </authorList>
    </citation>
    <scope>NUCLEOTIDE SEQUENCE</scope>
</reference>
<gene>
    <name evidence="1" type="ORF">NPIL_68591</name>
</gene>
<evidence type="ECO:0000313" key="1">
    <source>
        <dbReference type="EMBL" id="GFT28063.1"/>
    </source>
</evidence>
<keyword evidence="2" id="KW-1185">Reference proteome</keyword>
<dbReference type="Proteomes" id="UP000887013">
    <property type="component" value="Unassembled WGS sequence"/>
</dbReference>